<gene>
    <name evidence="2" type="ORF">MHY01S_06730</name>
</gene>
<dbReference type="OrthoDB" id="34432at2"/>
<reference evidence="2 3" key="1">
    <citation type="submission" date="2019-07" db="EMBL/GenBank/DDBJ databases">
        <title>Whole genome shotgun sequence of Meiothermus hypogaeus NBRC 106114.</title>
        <authorList>
            <person name="Hosoyama A."/>
            <person name="Uohara A."/>
            <person name="Ohji S."/>
            <person name="Ichikawa N."/>
        </authorList>
    </citation>
    <scope>NUCLEOTIDE SEQUENCE [LARGE SCALE GENOMIC DNA]</scope>
    <source>
        <strain evidence="2 3">NBRC 106114</strain>
    </source>
</reference>
<evidence type="ECO:0000313" key="2">
    <source>
        <dbReference type="EMBL" id="GEM82507.1"/>
    </source>
</evidence>
<dbReference type="EMBL" id="BJXL01000013">
    <property type="protein sequence ID" value="GEM82507.1"/>
    <property type="molecule type" value="Genomic_DNA"/>
</dbReference>
<dbReference type="AlphaFoldDB" id="A0A511QZN5"/>
<accession>A0A511QZN5</accession>
<evidence type="ECO:0000313" key="3">
    <source>
        <dbReference type="Proteomes" id="UP000321197"/>
    </source>
</evidence>
<protein>
    <submittedName>
        <fullName evidence="2">Uncharacterized protein</fullName>
    </submittedName>
</protein>
<feature type="transmembrane region" description="Helical" evidence="1">
    <location>
        <begin position="6"/>
        <end position="24"/>
    </location>
</feature>
<keyword evidence="1" id="KW-1133">Transmembrane helix</keyword>
<sequence>MEINFAVVLLMVGLAFLILFSIWYPQTQKRKIDQSVRALARMSRHARRHNTLVRYYNGTPFVVIHQRRGLVYMYAGRLVTRDQLVRLLGNEEIVRRAEREESQLAPNPTRLTLSS</sequence>
<comment type="caution">
    <text evidence="2">The sequence shown here is derived from an EMBL/GenBank/DDBJ whole genome shotgun (WGS) entry which is preliminary data.</text>
</comment>
<organism evidence="2 3">
    <name type="scientific">Meiothermus hypogaeus NBRC 106114</name>
    <dbReference type="NCBI Taxonomy" id="1227553"/>
    <lineage>
        <taxon>Bacteria</taxon>
        <taxon>Thermotogati</taxon>
        <taxon>Deinococcota</taxon>
        <taxon>Deinococci</taxon>
        <taxon>Thermales</taxon>
        <taxon>Thermaceae</taxon>
        <taxon>Meiothermus</taxon>
    </lineage>
</organism>
<name>A0A511QZN5_9DEIN</name>
<dbReference type="Proteomes" id="UP000321197">
    <property type="component" value="Unassembled WGS sequence"/>
</dbReference>
<evidence type="ECO:0000256" key="1">
    <source>
        <dbReference type="SAM" id="Phobius"/>
    </source>
</evidence>
<proteinExistence type="predicted"/>
<keyword evidence="1" id="KW-0472">Membrane</keyword>
<dbReference type="RefSeq" id="WP_119339343.1">
    <property type="nucleotide sequence ID" value="NZ_BJXL01000013.1"/>
</dbReference>
<keyword evidence="1" id="KW-0812">Transmembrane</keyword>